<evidence type="ECO:0000259" key="3">
    <source>
        <dbReference type="Pfam" id="PF19077"/>
    </source>
</evidence>
<feature type="domain" description="Bacterial Ig-like" evidence="3">
    <location>
        <begin position="215"/>
        <end position="290"/>
    </location>
</feature>
<feature type="domain" description="Bacterial Ig" evidence="2">
    <location>
        <begin position="1294"/>
        <end position="1358"/>
    </location>
</feature>
<feature type="domain" description="Bacterial Ig-like" evidence="3">
    <location>
        <begin position="1378"/>
        <end position="1473"/>
    </location>
</feature>
<dbReference type="Pfam" id="PF22783">
    <property type="entry name" value="BapA_N"/>
    <property type="match status" value="1"/>
</dbReference>
<feature type="domain" description="Bacterial Ig-like" evidence="3">
    <location>
        <begin position="1678"/>
        <end position="1765"/>
    </location>
</feature>
<evidence type="ECO:0000259" key="2">
    <source>
        <dbReference type="Pfam" id="PF17936"/>
    </source>
</evidence>
<evidence type="ECO:0000313" key="5">
    <source>
        <dbReference type="EMBL" id="PSR45892.1"/>
    </source>
</evidence>
<dbReference type="Pfam" id="PF17963">
    <property type="entry name" value="Big_9"/>
    <property type="match status" value="2"/>
</dbReference>
<feature type="domain" description="Bacterial Ig-like" evidence="3">
    <location>
        <begin position="782"/>
        <end position="861"/>
    </location>
</feature>
<dbReference type="Pfam" id="PF19077">
    <property type="entry name" value="Big_13"/>
    <property type="match status" value="10"/>
</dbReference>
<dbReference type="NCBIfam" id="NF045619">
    <property type="entry name" value="adhes_GNV_Cterm"/>
    <property type="match status" value="1"/>
</dbReference>
<keyword evidence="6" id="KW-1185">Reference proteome</keyword>
<dbReference type="InterPro" id="IPR044016">
    <property type="entry name" value="Big_13"/>
</dbReference>
<dbReference type="InterPro" id="IPR010221">
    <property type="entry name" value="VCBS_dom"/>
</dbReference>
<organism evidence="5 6">
    <name type="scientific">Kluyvera genomosp. 2</name>
    <dbReference type="NCBI Taxonomy" id="2774054"/>
    <lineage>
        <taxon>Bacteria</taxon>
        <taxon>Pseudomonadati</taxon>
        <taxon>Pseudomonadota</taxon>
        <taxon>Gammaproteobacteria</taxon>
        <taxon>Enterobacterales</taxon>
        <taxon>Enterobacteriaceae</taxon>
        <taxon>Kluyvera</taxon>
    </lineage>
</organism>
<feature type="domain" description="Bacterial Ig-like" evidence="3">
    <location>
        <begin position="1172"/>
        <end position="1268"/>
    </location>
</feature>
<dbReference type="InterPro" id="IPR048051">
    <property type="entry name" value="BapA-like_prefix-like"/>
</dbReference>
<comment type="caution">
    <text evidence="5">The sequence shown here is derived from an EMBL/GenBank/DDBJ whole genome shotgun (WGS) entry which is preliminary data.</text>
</comment>
<evidence type="ECO:0000256" key="1">
    <source>
        <dbReference type="SAM" id="MobiDB-lite"/>
    </source>
</evidence>
<feature type="domain" description="Bacterial Ig-like" evidence="3">
    <location>
        <begin position="670"/>
        <end position="753"/>
    </location>
</feature>
<gene>
    <name evidence="5" type="ORF">C8256_15915</name>
</gene>
<evidence type="ECO:0000313" key="6">
    <source>
        <dbReference type="Proteomes" id="UP000240892"/>
    </source>
</evidence>
<dbReference type="Proteomes" id="UP000240892">
    <property type="component" value="Unassembled WGS sequence"/>
</dbReference>
<dbReference type="NCBIfam" id="NF033510">
    <property type="entry name" value="Ca_tandemer"/>
    <property type="match status" value="12"/>
</dbReference>
<feature type="domain" description="Bacterial Ig" evidence="2">
    <location>
        <begin position="382"/>
        <end position="464"/>
    </location>
</feature>
<feature type="domain" description="Bacterial Ig" evidence="2">
    <location>
        <begin position="1579"/>
        <end position="1659"/>
    </location>
</feature>
<accession>A0A2T2Y053</accession>
<feature type="domain" description="Bacterial Ig-like" evidence="3">
    <location>
        <begin position="1068"/>
        <end position="1161"/>
    </location>
</feature>
<proteinExistence type="predicted"/>
<feature type="domain" description="Bacterial Ig" evidence="2">
    <location>
        <begin position="468"/>
        <end position="549"/>
    </location>
</feature>
<dbReference type="NCBIfam" id="NF033677">
    <property type="entry name" value="biofilm_BapA_N"/>
    <property type="match status" value="1"/>
</dbReference>
<feature type="domain" description="Bacterial Ig" evidence="2">
    <location>
        <begin position="1767"/>
        <end position="1850"/>
    </location>
</feature>
<dbReference type="Gene3D" id="2.60.40.10">
    <property type="entry name" value="Immunoglobulins"/>
    <property type="match status" value="17"/>
</dbReference>
<feature type="domain" description="Bacterial Ig-like" evidence="3">
    <location>
        <begin position="569"/>
        <end position="650"/>
    </location>
</feature>
<name>A0A2T2Y053_9ENTR</name>
<feature type="domain" description="Biofilm-associated protein BapA-like prefix-like" evidence="4">
    <location>
        <begin position="1"/>
        <end position="121"/>
    </location>
</feature>
<dbReference type="InterPro" id="IPR055014">
    <property type="entry name" value="BapA_Bap-like_C"/>
</dbReference>
<dbReference type="NCBIfam" id="TIGR03661">
    <property type="entry name" value="T1SS_VCA0849"/>
    <property type="match status" value="1"/>
</dbReference>
<feature type="region of interest" description="Disordered" evidence="1">
    <location>
        <begin position="139"/>
        <end position="196"/>
    </location>
</feature>
<dbReference type="NCBIfam" id="TIGR01965">
    <property type="entry name" value="VCBS_repeat"/>
    <property type="match status" value="1"/>
</dbReference>
<feature type="domain" description="Bacterial Ig" evidence="2">
    <location>
        <begin position="295"/>
        <end position="378"/>
    </location>
</feature>
<dbReference type="EMBL" id="PYHO01000012">
    <property type="protein sequence ID" value="PSR45892.1"/>
    <property type="molecule type" value="Genomic_DNA"/>
</dbReference>
<protein>
    <submittedName>
        <fullName evidence="5">Ig-like domain repeat protein</fullName>
    </submittedName>
</protein>
<feature type="domain" description="Bacterial Ig-like" evidence="3">
    <location>
        <begin position="886"/>
        <end position="953"/>
    </location>
</feature>
<feature type="domain" description="Bacterial Ig-like" evidence="3">
    <location>
        <begin position="1495"/>
        <end position="1576"/>
    </location>
</feature>
<feature type="compositionally biased region" description="Low complexity" evidence="1">
    <location>
        <begin position="144"/>
        <end position="190"/>
    </location>
</feature>
<reference evidence="5 6" key="1">
    <citation type="submission" date="2018-03" db="EMBL/GenBank/DDBJ databases">
        <title>First report of an OXA-48+CTX-M-M-producing Kluyvera ascorbata clone recovered from patients admitted in a University Hospital in Madrid, Spain.</title>
        <authorList>
            <person name="Hernandez-Garcia M."/>
            <person name="Leon-Sampedro R."/>
            <person name="Perez-Viso B."/>
            <person name="Morosini M.I."/>
            <person name="Lopez-Fresnena N."/>
            <person name="Coque T.M."/>
            <person name="Bonten M."/>
            <person name="Malhotra-Kumar S."/>
            <person name="Ruiz-Garbajosa P."/>
            <person name="Canton R."/>
        </authorList>
    </citation>
    <scope>NUCLEOTIDE SEQUENCE [LARGE SCALE GENOMIC DNA]</scope>
    <source>
        <strain evidence="5 6">KA2</strain>
    </source>
</reference>
<dbReference type="InterPro" id="IPR041498">
    <property type="entry name" value="Big_6"/>
</dbReference>
<dbReference type="Pfam" id="PF17936">
    <property type="entry name" value="Big_6"/>
    <property type="match status" value="6"/>
</dbReference>
<sequence>MGTVSVISKLTAVASNVDGNVITLTSPSIVKLHLDRSDIASMKQVNHDLVITRHSGETITIKNFYAATGADANQLVLEDGQGALWWVQDTNGAVHFEHLDNIDALLALSGTQHEGAAVWPWVLGGLGAAAGIGLAAGGGGGNSSGASTGSSTNSNGNNGGTSNNNNGAGDNGGTSNNSSGNDNSLNNTGTPPAAPAIVSVTESNKPTTPMVTSGVATNDSHLQINGTSVANAKIIIYSNGTAIGSTTADANGNWSYRPADGTFKDGQYQITATASVLGQESKESGTFVLVLDMSAPDAPHNLQISADGLHLSGIGEVGSTITITSDSGKVLGTVVVTDSGGAFTVDLSSKQLNGETLDAYATDKAGNTSLPGIIVAPDTTPPDAPVLYSLSVDGTHLYGLAEIGSTVTVTDGHGTPIGSVKVTSNDGSFTIDLNPAQLAGDLLTAVAKDAANNISLPSTILSTDLTPPTAPDQLQIADNGATLSGHAEAGSLVIITGPDTHEIGRGYADESGHFSIALQPQQINGELLSVTATDASHNQSLPATIAAPDITPPAQPVITALVNDAEALIDKLTNDATPKLTGTAEAHATVKIYDNTNTYLGYTQADGQGHWSFTANGNLPNGGHVFTAVAVDSAGNLSIPSAPVSVVIDTIPPTTPAIIQLNDAVSPAVGAVLNNGATNDPAAKLTGSGESGSTVHISLNGTEVGTALVDQNGVWSYTLSAMQSDKTYVVTATATDAAGNTSGISNSFTFTFDNTPPAAPVITSVTDDVGLYQGTINPLKPITDDTKPTLNGTAEKGAVSVSIYEGSRYLGSATVDSTTHTWSFTLDVPLTNGDHTLSVFAVDAAGNVSTTSADFTLNVDTIAPTAPLFTVTDDSSGIGLPLITGQVTKDTTPTLNGIAEAGSTVDIYDNGNKIGTINVDSSLIWSFSPTLSAGSHTLTATATDAAGNISNAAGPFNLYVQSPTDTGPVIVAIIDDTPLNIGSLGDNQVTNDTTPLLTGLGTAGQYVTIYVDGKVVDSVLVGLDGQWSYELSLSEGAHTFYVTEPDFVDPSPLFHTTIDITPPAVSTLVITDNTGVLKGPILNGTVTDETHPTISGKTEAGAQVIIYDNLLELGRVTADSNGNWSFTPDSTYAAGLFHSVYVTATDAAGNTSTSLPIAYTVFTVQPLAPTILTADDDVGTLQNVLYNGSATDDSRPLLHGTSFESNATIAIYDNGVFVTNVTTTVLGIWSWQPSTPLKDGPHSFTATVTNAIGVTSVASGSFTLTIDTVAPSAPIILQASDGSTPIVGIPTNKPNLTLSGTGEAGAKIIIYDNVTHSAIATTTVNADNSWSVSLTGLSDNTHTLTATATDAAGNTSIDSSPFTVIVDTQPPQAPIIITVHDDVGTLQNDLTQNQVTDDNRPTLTGTAEPGATVTIYDGNKSIGQVKADALTGVWSFTPTTALADGSHTLTAKATDAAGNTGLASNSFTVVVDTAAPNAPVITTILDDTLPQVGNVADQGATNDVIPVLSGTAEKNTLVEIFDNGKSIGTTTADGSGNWTFTPLVPLLTGTHVLTAKATDAAGNVSGSSSSRTLTVDLIAPDAPKDLSVNLAGNILSGSAEAGSKVTVVSATGVVLGTGTADATGKFNITLSPTQSNGEKLSAYATDAAGNQGLPTDVYAQFSTLPGAPVISAIIDDFGSIQGSIGNGKTTDDTLPTLNGTAQARASVNIYDNGKLLATVTADNNGVWQYQTTTALVEGPHIFTATATNSTGTGLASAAITIIVDTTAPAAPDAQVSADGYSISNTTGTHTEANATITITLPNGSKLTVTADASGNWSTLLPSRLVSGETLIVSATDAAGNKSANTTIHAPTLPIAANDDIINLTDITTNAVVTVKQASGYGAQLINALGNTITVLADKVAKAEFTVDANNTGSATINAIATGTVLSLLSSQLIVVQVFDTNLQAWTTIVDSSQAQFANLLTLGASGISLQMDGLAAGNYRVLSYNTSILAVGAYTGINVTLTETTPGVLTETTPHQGNLLTEGNDVAPIGTVVSAITLNGVSTPVTADPAGTTINGKYGKLVINASGDYTYTLYPTTTATALGHSDSFTYTIVQGGVSSSANLVITLGAGSTSALTAVDDSVSMIYNTQVNAATAATLPASQTSYTIVSLGLGDVISVGLLKDMRNPTLLSVAEGTDRVITLQSSAGGVMIGATFDLYVYRLNVVTQQYELFQSKTNWLIVPLLGGKSDATTLTLPGGEYLIVMNSAQGLNLLGGYTITYLADYTYRVDSLSAAASGNVLSNDAGIAATGAHVTQVNGVTVAGSGTTSIVGKFGTLVIDANGNYTYTLKSGVSAGSITSPDSFIYTITAQNGTQASATLNIQPSAHALDAVDDVSSAMSLSTTQVTTAGASLIGAATTLAKSTSHLETDTTFTVAAGTALKAVSISFSVASSVAISSLALKWVLYEDGVQVATNSVAKGALTLFNNVNTLSLSGLELSAGHTYTLHLIADMGIPQLGAITITPSFVGTSYDLDNFLITGSHNVTGNIYDGSDAAGAMDQLSGSHTTLTISGFNGSVATLTPLLNATTTNPLSSLTSATITGHYGTLTVNIDGSYSYTLNSNVHPSDIVNKEVFTYTLNDQNGHTDTATLTINMNPLFTSTNQSDVIIGSAYGDTLIYNLLNSTDATGGNGVDHWSNFSLAQGDKIDIHSLLVGWDGQSSSLGNFLTVTDTGKGTVISIDRDGASGTKYSSTDLLVLDDVHNIKLSDLVEQNHIVVG</sequence>
<dbReference type="InterPro" id="IPR013783">
    <property type="entry name" value="Ig-like_fold"/>
</dbReference>
<evidence type="ECO:0000259" key="4">
    <source>
        <dbReference type="Pfam" id="PF22783"/>
    </source>
</evidence>
<dbReference type="InterPro" id="IPR019960">
    <property type="entry name" value="T1SS_VCA0849"/>
</dbReference>